<feature type="domain" description="Thioredoxin" evidence="10">
    <location>
        <begin position="1"/>
        <end position="107"/>
    </location>
</feature>
<dbReference type="RefSeq" id="WP_035721249.1">
    <property type="nucleotide sequence ID" value="NZ_CP038017.1"/>
</dbReference>
<sequence length="107" mass="12027">MSKCINITDSQFQDEVLNSNIPVLLDFWAPWCGPCKMLSPILDQVVEHYGDKIKVCKINIDDNEETATKFAVRGVPTLMVFKDGGHKETKVGVVQKSQLVSILDKYL</sequence>
<organism evidence="11 12">
    <name type="scientific">Allofrancisella frigidaquae</name>
    <dbReference type="NCBI Taxonomy" id="1085644"/>
    <lineage>
        <taxon>Bacteria</taxon>
        <taxon>Pseudomonadati</taxon>
        <taxon>Pseudomonadota</taxon>
        <taxon>Gammaproteobacteria</taxon>
        <taxon>Thiotrichales</taxon>
        <taxon>Francisellaceae</taxon>
        <taxon>Allofrancisella</taxon>
    </lineage>
</organism>
<dbReference type="PIRSF" id="PIRSF000077">
    <property type="entry name" value="Thioredoxin"/>
    <property type="match status" value="1"/>
</dbReference>
<evidence type="ECO:0000256" key="1">
    <source>
        <dbReference type="ARBA" id="ARBA00008987"/>
    </source>
</evidence>
<evidence type="ECO:0000313" key="11">
    <source>
        <dbReference type="EMBL" id="QIV94121.1"/>
    </source>
</evidence>
<dbReference type="EMBL" id="CP038017">
    <property type="protein sequence ID" value="QIV94121.1"/>
    <property type="molecule type" value="Genomic_DNA"/>
</dbReference>
<dbReference type="FunFam" id="3.40.30.10:FF:000001">
    <property type="entry name" value="Thioredoxin"/>
    <property type="match status" value="1"/>
</dbReference>
<keyword evidence="2" id="KW-0813">Transport</keyword>
<evidence type="ECO:0000256" key="8">
    <source>
        <dbReference type="PIRSR" id="PIRSR000077-1"/>
    </source>
</evidence>
<dbReference type="PRINTS" id="PR00421">
    <property type="entry name" value="THIOREDOXIN"/>
</dbReference>
<dbReference type="Gene3D" id="3.40.30.10">
    <property type="entry name" value="Glutaredoxin"/>
    <property type="match status" value="1"/>
</dbReference>
<proteinExistence type="inferred from homology"/>
<dbReference type="CDD" id="cd02947">
    <property type="entry name" value="TRX_family"/>
    <property type="match status" value="1"/>
</dbReference>
<dbReference type="PROSITE" id="PS00194">
    <property type="entry name" value="THIOREDOXIN_1"/>
    <property type="match status" value="1"/>
</dbReference>
<dbReference type="GO" id="GO:0015035">
    <property type="term" value="F:protein-disulfide reductase activity"/>
    <property type="evidence" value="ECO:0007669"/>
    <property type="project" value="UniProtKB-UniRule"/>
</dbReference>
<keyword evidence="5 9" id="KW-0676">Redox-active center</keyword>
<evidence type="ECO:0000256" key="4">
    <source>
        <dbReference type="ARBA" id="ARBA00023157"/>
    </source>
</evidence>
<evidence type="ECO:0000256" key="9">
    <source>
        <dbReference type="PIRSR" id="PIRSR000077-4"/>
    </source>
</evidence>
<protein>
    <recommendedName>
        <fullName evidence="6 7">Thioredoxin</fullName>
    </recommendedName>
</protein>
<feature type="site" description="Deprotonates C-terminal active site Cys" evidence="8">
    <location>
        <position position="26"/>
    </location>
</feature>
<comment type="similarity">
    <text evidence="1 7">Belongs to the thioredoxin family.</text>
</comment>
<name>A0A6M3HVM7_9GAMM</name>
<dbReference type="PANTHER" id="PTHR45663:SF11">
    <property type="entry name" value="GEO12009P1"/>
    <property type="match status" value="1"/>
</dbReference>
<evidence type="ECO:0000256" key="3">
    <source>
        <dbReference type="ARBA" id="ARBA00022982"/>
    </source>
</evidence>
<dbReference type="NCBIfam" id="TIGR01068">
    <property type="entry name" value="thioredoxin"/>
    <property type="match status" value="1"/>
</dbReference>
<dbReference type="PANTHER" id="PTHR45663">
    <property type="entry name" value="GEO12009P1"/>
    <property type="match status" value="1"/>
</dbReference>
<feature type="site" description="Contributes to redox potential value" evidence="8">
    <location>
        <position position="33"/>
    </location>
</feature>
<evidence type="ECO:0000256" key="5">
    <source>
        <dbReference type="ARBA" id="ARBA00023284"/>
    </source>
</evidence>
<dbReference type="KEGG" id="afri:E3E15_01620"/>
<dbReference type="Proteomes" id="UP000503320">
    <property type="component" value="Chromosome"/>
</dbReference>
<feature type="active site" description="Nucleophile" evidence="8">
    <location>
        <position position="35"/>
    </location>
</feature>
<reference evidence="11 12" key="1">
    <citation type="submission" date="2019-03" db="EMBL/GenBank/DDBJ databases">
        <title>Complete Genome Sequence of Allofrancisella frigidaquae Strain SYSU 10HL1970 Isolated from Water-Cooling Systems in China.</title>
        <authorList>
            <person name="Ohrman C."/>
            <person name="Uneklint I."/>
            <person name="Sjodin A."/>
        </authorList>
    </citation>
    <scope>NUCLEOTIDE SEQUENCE [LARGE SCALE GENOMIC DNA]</scope>
    <source>
        <strain evidence="11 12">SYSU 10HL1970</strain>
    </source>
</reference>
<dbReference type="SUPFAM" id="SSF52833">
    <property type="entry name" value="Thioredoxin-like"/>
    <property type="match status" value="1"/>
</dbReference>
<feature type="disulfide bond" description="Redox-active" evidence="9">
    <location>
        <begin position="32"/>
        <end position="35"/>
    </location>
</feature>
<dbReference type="InterPro" id="IPR013766">
    <property type="entry name" value="Thioredoxin_domain"/>
</dbReference>
<keyword evidence="4 9" id="KW-1015">Disulfide bond</keyword>
<evidence type="ECO:0000256" key="2">
    <source>
        <dbReference type="ARBA" id="ARBA00022448"/>
    </source>
</evidence>
<keyword evidence="3" id="KW-0249">Electron transport</keyword>
<feature type="active site" description="Nucleophile" evidence="8">
    <location>
        <position position="32"/>
    </location>
</feature>
<dbReference type="Pfam" id="PF00085">
    <property type="entry name" value="Thioredoxin"/>
    <property type="match status" value="1"/>
</dbReference>
<keyword evidence="12" id="KW-1185">Reference proteome</keyword>
<evidence type="ECO:0000256" key="7">
    <source>
        <dbReference type="PIRNR" id="PIRNR000077"/>
    </source>
</evidence>
<evidence type="ECO:0000313" key="12">
    <source>
        <dbReference type="Proteomes" id="UP000503320"/>
    </source>
</evidence>
<dbReference type="AlphaFoldDB" id="A0A6M3HVM7"/>
<dbReference type="InterPro" id="IPR036249">
    <property type="entry name" value="Thioredoxin-like_sf"/>
</dbReference>
<gene>
    <name evidence="11" type="primary">trxA</name>
    <name evidence="11" type="ORF">E3E15_01620</name>
</gene>
<dbReference type="PROSITE" id="PS51352">
    <property type="entry name" value="THIOREDOXIN_2"/>
    <property type="match status" value="1"/>
</dbReference>
<feature type="site" description="Contributes to redox potential value" evidence="8">
    <location>
        <position position="34"/>
    </location>
</feature>
<evidence type="ECO:0000259" key="10">
    <source>
        <dbReference type="PROSITE" id="PS51352"/>
    </source>
</evidence>
<dbReference type="GO" id="GO:0005737">
    <property type="term" value="C:cytoplasm"/>
    <property type="evidence" value="ECO:0007669"/>
    <property type="project" value="TreeGrafter"/>
</dbReference>
<dbReference type="InterPro" id="IPR005746">
    <property type="entry name" value="Thioredoxin"/>
</dbReference>
<evidence type="ECO:0000256" key="6">
    <source>
        <dbReference type="NCBIfam" id="TIGR01068"/>
    </source>
</evidence>
<dbReference type="InterPro" id="IPR017937">
    <property type="entry name" value="Thioredoxin_CS"/>
</dbReference>
<accession>A0A6M3HVM7</accession>